<dbReference type="InterPro" id="IPR007137">
    <property type="entry name" value="DUF348"/>
</dbReference>
<comment type="similarity">
    <text evidence="1">Belongs to the transglycosylase family. Rpf subfamily.</text>
</comment>
<sequence>MDKRGKRWLVMGAQGITLSALVVGTAAFVSSDKTVQLSVDGESRSVQTFGSTVHDALRAAGLEVDGHDQVSPGLDDSIADGSTVNVRLARDVTVVVDGTPRTVQTTAQTAGDLADQLGLSEQSKLSLGENIQLASSASPLSVTTPKSVTLNRAGKTSTQTTTALDVAGFLKEQGVTADSDDTISPAGNTVITDGMEVEWANISTKKVTEKRSLKHLTQEIEDDDLVVGEKKTTTKGKDGSEEIVYEVRYRNGEELGRKKSSAKTTKKPVAEVVSVGTKTKKEAAAEAKKEAKEKESKAKKDKGGSSAEDSSGGTTSTGGVSGVWSKLAKCESGGNWGINTGNGYYGGLQFTKSTWDAMGGGKYAAFPHQASASEQVAVASKLQKRAGWGQWPACTSKLGLR</sequence>
<evidence type="ECO:0000256" key="3">
    <source>
        <dbReference type="ARBA" id="ARBA00022801"/>
    </source>
</evidence>
<feature type="domain" description="G5" evidence="5">
    <location>
        <begin position="199"/>
        <end position="279"/>
    </location>
</feature>
<dbReference type="RefSeq" id="WP_121484671.1">
    <property type="nucleotide sequence ID" value="NZ_QQXL01000003.1"/>
</dbReference>
<dbReference type="Gene3D" id="2.20.230.10">
    <property type="entry name" value="Resuscitation-promoting factor rpfb"/>
    <property type="match status" value="1"/>
</dbReference>
<dbReference type="Gene3D" id="1.10.530.10">
    <property type="match status" value="1"/>
</dbReference>
<dbReference type="CDD" id="cd13925">
    <property type="entry name" value="RPF"/>
    <property type="match status" value="1"/>
</dbReference>
<feature type="region of interest" description="Disordered" evidence="4">
    <location>
        <begin position="276"/>
        <end position="321"/>
    </location>
</feature>
<evidence type="ECO:0000259" key="5">
    <source>
        <dbReference type="PROSITE" id="PS51109"/>
    </source>
</evidence>
<dbReference type="Pfam" id="PF03990">
    <property type="entry name" value="DUF348"/>
    <property type="match status" value="3"/>
</dbReference>
<dbReference type="Proteomes" id="UP000273119">
    <property type="component" value="Unassembled WGS sequence"/>
</dbReference>
<evidence type="ECO:0000256" key="1">
    <source>
        <dbReference type="ARBA" id="ARBA00010830"/>
    </source>
</evidence>
<dbReference type="Pfam" id="PF07501">
    <property type="entry name" value="G5"/>
    <property type="match status" value="1"/>
</dbReference>
<feature type="compositionally biased region" description="Basic and acidic residues" evidence="4">
    <location>
        <begin position="279"/>
        <end position="303"/>
    </location>
</feature>
<dbReference type="GO" id="GO:0016787">
    <property type="term" value="F:hydrolase activity"/>
    <property type="evidence" value="ECO:0007669"/>
    <property type="project" value="UniProtKB-KW"/>
</dbReference>
<proteinExistence type="inferred from homology"/>
<evidence type="ECO:0000256" key="2">
    <source>
        <dbReference type="ARBA" id="ARBA00022729"/>
    </source>
</evidence>
<dbReference type="InterPro" id="IPR010618">
    <property type="entry name" value="RPF"/>
</dbReference>
<comment type="caution">
    <text evidence="6">The sequence shown here is derived from an EMBL/GenBank/DDBJ whole genome shotgun (WGS) entry which is preliminary data.</text>
</comment>
<dbReference type="PROSITE" id="PS51109">
    <property type="entry name" value="G5"/>
    <property type="match status" value="1"/>
</dbReference>
<name>A0A496PJK3_9MICC</name>
<dbReference type="Pfam" id="PF06737">
    <property type="entry name" value="Transglycosylas"/>
    <property type="match status" value="1"/>
</dbReference>
<dbReference type="SMART" id="SM01208">
    <property type="entry name" value="G5"/>
    <property type="match status" value="1"/>
</dbReference>
<evidence type="ECO:0000313" key="7">
    <source>
        <dbReference type="Proteomes" id="UP000273119"/>
    </source>
</evidence>
<protein>
    <submittedName>
        <fullName evidence="6">DUF348 domain-containing protein</fullName>
    </submittedName>
</protein>
<evidence type="ECO:0000256" key="4">
    <source>
        <dbReference type="SAM" id="MobiDB-lite"/>
    </source>
</evidence>
<gene>
    <name evidence="6" type="ORF">DWQ67_05905</name>
</gene>
<keyword evidence="7" id="KW-1185">Reference proteome</keyword>
<feature type="compositionally biased region" description="Low complexity" evidence="4">
    <location>
        <begin position="304"/>
        <end position="314"/>
    </location>
</feature>
<dbReference type="InterPro" id="IPR023346">
    <property type="entry name" value="Lysozyme-like_dom_sf"/>
</dbReference>
<organism evidence="6 7">
    <name type="scientific">Galactobacter caseinivorans</name>
    <dbReference type="NCBI Taxonomy" id="2676123"/>
    <lineage>
        <taxon>Bacteria</taxon>
        <taxon>Bacillati</taxon>
        <taxon>Actinomycetota</taxon>
        <taxon>Actinomycetes</taxon>
        <taxon>Micrococcales</taxon>
        <taxon>Micrococcaceae</taxon>
        <taxon>Galactobacter</taxon>
    </lineage>
</organism>
<keyword evidence="2" id="KW-0732">Signal</keyword>
<dbReference type="InterPro" id="IPR011098">
    <property type="entry name" value="G5_dom"/>
</dbReference>
<dbReference type="SUPFAM" id="SSF53955">
    <property type="entry name" value="Lysozyme-like"/>
    <property type="match status" value="1"/>
</dbReference>
<evidence type="ECO:0000313" key="6">
    <source>
        <dbReference type="EMBL" id="RKW70647.1"/>
    </source>
</evidence>
<accession>A0A496PJK3</accession>
<dbReference type="AlphaFoldDB" id="A0A496PJK3"/>
<reference evidence="6 7" key="1">
    <citation type="submission" date="2018-07" db="EMBL/GenBank/DDBJ databases">
        <title>Arthrobacter sp. nov., isolated from raw cow's milk with high bacterial count.</title>
        <authorList>
            <person name="Hahne J."/>
            <person name="Isele D."/>
            <person name="Lipski A."/>
        </authorList>
    </citation>
    <scope>NUCLEOTIDE SEQUENCE [LARGE SCALE GENOMIC DNA]</scope>
    <source>
        <strain evidence="6 7">JZ R-183</strain>
    </source>
</reference>
<keyword evidence="3" id="KW-0378">Hydrolase</keyword>
<dbReference type="EMBL" id="QQXL01000003">
    <property type="protein sequence ID" value="RKW70647.1"/>
    <property type="molecule type" value="Genomic_DNA"/>
</dbReference>